<dbReference type="EMBL" id="JARSBN010000003">
    <property type="protein sequence ID" value="MDG4715352.1"/>
    <property type="molecule type" value="Genomic_DNA"/>
</dbReference>
<keyword evidence="1" id="KW-0732">Signal</keyword>
<gene>
    <name evidence="2" type="ORF">P7122_05680</name>
</gene>
<proteinExistence type="predicted"/>
<dbReference type="RefSeq" id="WP_278004812.1">
    <property type="nucleotide sequence ID" value="NZ_JARSBN010000003.1"/>
</dbReference>
<evidence type="ECO:0008006" key="4">
    <source>
        <dbReference type="Google" id="ProtNLM"/>
    </source>
</evidence>
<dbReference type="Proteomes" id="UP001529085">
    <property type="component" value="Unassembled WGS sequence"/>
</dbReference>
<dbReference type="SUPFAM" id="SSF49464">
    <property type="entry name" value="Carboxypeptidase regulatory domain-like"/>
    <property type="match status" value="1"/>
</dbReference>
<reference evidence="2 3" key="1">
    <citation type="submission" date="2023-03" db="EMBL/GenBank/DDBJ databases">
        <title>Strain YYF002 represents a novel species in the genus Winogradskyella isolated from seawater.</title>
        <authorList>
            <person name="Fu Z.-Y."/>
        </authorList>
    </citation>
    <scope>NUCLEOTIDE SEQUENCE [LARGE SCALE GENOMIC DNA]</scope>
    <source>
        <strain evidence="2 3">YYF002</strain>
    </source>
</reference>
<keyword evidence="3" id="KW-1185">Reference proteome</keyword>
<protein>
    <recommendedName>
        <fullName evidence="4">CarboxypepD_reg-like domain-containing protein</fullName>
    </recommendedName>
</protein>
<dbReference type="InterPro" id="IPR008969">
    <property type="entry name" value="CarboxyPept-like_regulatory"/>
</dbReference>
<feature type="signal peptide" evidence="1">
    <location>
        <begin position="1"/>
        <end position="19"/>
    </location>
</feature>
<feature type="chain" id="PRO_5047452444" description="CarboxypepD_reg-like domain-containing protein" evidence="1">
    <location>
        <begin position="20"/>
        <end position="253"/>
    </location>
</feature>
<accession>A0ABT6G085</accession>
<organism evidence="2 3">
    <name type="scientific">Winogradskyella marincola</name>
    <dbReference type="NCBI Taxonomy" id="3037795"/>
    <lineage>
        <taxon>Bacteria</taxon>
        <taxon>Pseudomonadati</taxon>
        <taxon>Bacteroidota</taxon>
        <taxon>Flavobacteriia</taxon>
        <taxon>Flavobacteriales</taxon>
        <taxon>Flavobacteriaceae</taxon>
        <taxon>Winogradskyella</taxon>
    </lineage>
</organism>
<comment type="caution">
    <text evidence="2">The sequence shown here is derived from an EMBL/GenBank/DDBJ whole genome shotgun (WGS) entry which is preliminary data.</text>
</comment>
<sequence length="253" mass="29583">MRYFIIITALFFYHNLSLAQTIKGKVFDTKNVVKDMKIINKTQNILTFTNKDGNFSIEAKVNDTLSFQSIFYHPLEVVVKQSHFEDLTVFEVGEIVSELNEVKINNEKKNKFDSISYYSTIKTEQKNLSKKPLVKSGDNLMPTLDLKLLYKGISKLFRKRKNENIKNKIPVDYQELESFFATNDFFNKELFTLDLKIPENKINLFIDYCAEKGIRKELLKDENKMQLLEKLVVNSQLFLILLDEYGEEATTKD</sequence>
<evidence type="ECO:0000313" key="3">
    <source>
        <dbReference type="Proteomes" id="UP001529085"/>
    </source>
</evidence>
<name>A0ABT6G085_9FLAO</name>
<evidence type="ECO:0000256" key="1">
    <source>
        <dbReference type="SAM" id="SignalP"/>
    </source>
</evidence>
<evidence type="ECO:0000313" key="2">
    <source>
        <dbReference type="EMBL" id="MDG4715352.1"/>
    </source>
</evidence>